<evidence type="ECO:0000256" key="1">
    <source>
        <dbReference type="SAM" id="Phobius"/>
    </source>
</evidence>
<keyword evidence="1" id="KW-1133">Transmembrane helix</keyword>
<dbReference type="EMBL" id="GL983669">
    <property type="protein sequence ID" value="EGR32456.1"/>
    <property type="molecule type" value="Genomic_DNA"/>
</dbReference>
<dbReference type="RefSeq" id="XP_004036442.1">
    <property type="nucleotide sequence ID" value="XM_004036394.1"/>
</dbReference>
<evidence type="ECO:0000313" key="3">
    <source>
        <dbReference type="Proteomes" id="UP000008983"/>
    </source>
</evidence>
<dbReference type="InParanoid" id="G0QQQ0"/>
<dbReference type="Proteomes" id="UP000008983">
    <property type="component" value="Unassembled WGS sequence"/>
</dbReference>
<name>G0QQQ0_ICHMU</name>
<feature type="transmembrane region" description="Helical" evidence="1">
    <location>
        <begin position="7"/>
        <end position="26"/>
    </location>
</feature>
<accession>G0QQQ0</accession>
<dbReference type="GeneID" id="14908616"/>
<organism evidence="2 3">
    <name type="scientific">Ichthyophthirius multifiliis</name>
    <name type="common">White spot disease agent</name>
    <name type="synonym">Ich</name>
    <dbReference type="NCBI Taxonomy" id="5932"/>
    <lineage>
        <taxon>Eukaryota</taxon>
        <taxon>Sar</taxon>
        <taxon>Alveolata</taxon>
        <taxon>Ciliophora</taxon>
        <taxon>Intramacronucleata</taxon>
        <taxon>Oligohymenophorea</taxon>
        <taxon>Hymenostomatida</taxon>
        <taxon>Ophryoglenina</taxon>
        <taxon>Ichthyophthirius</taxon>
    </lineage>
</organism>
<evidence type="ECO:0000313" key="2">
    <source>
        <dbReference type="EMBL" id="EGR32456.1"/>
    </source>
</evidence>
<keyword evidence="3" id="KW-1185">Reference proteome</keyword>
<gene>
    <name evidence="2" type="ORF">IMG5_082420</name>
</gene>
<evidence type="ECO:0008006" key="4">
    <source>
        <dbReference type="Google" id="ProtNLM"/>
    </source>
</evidence>
<sequence>MKRYIHLCIPITNILYFFCYLYLHIYRNMMETQFILWIFIQILQKFKQCYFKMNKISMDRPFKLIECYMKSQNIYFIDTCQQLCSQKDLSRQNITQKILIEVAKTMNNMTKKQLDSSIRLSKKQIIYAFIVSLIMKLEITNLKLLHG</sequence>
<protein>
    <recommendedName>
        <fullName evidence="4">Transmembrane protein</fullName>
    </recommendedName>
</protein>
<dbReference type="AlphaFoldDB" id="G0QQQ0"/>
<reference evidence="2 3" key="1">
    <citation type="submission" date="2011-07" db="EMBL/GenBank/DDBJ databases">
        <authorList>
            <person name="Coyne R."/>
            <person name="Brami D."/>
            <person name="Johnson J."/>
            <person name="Hostetler J."/>
            <person name="Hannick L."/>
            <person name="Clark T."/>
            <person name="Cassidy-Hanley D."/>
            <person name="Inman J."/>
        </authorList>
    </citation>
    <scope>NUCLEOTIDE SEQUENCE [LARGE SCALE GENOMIC DNA]</scope>
    <source>
        <strain evidence="2 3">G5</strain>
    </source>
</reference>
<keyword evidence="1" id="KW-0472">Membrane</keyword>
<proteinExistence type="predicted"/>
<keyword evidence="1" id="KW-0812">Transmembrane</keyword>